<evidence type="ECO:0000256" key="6">
    <source>
        <dbReference type="ARBA" id="ARBA00023163"/>
    </source>
</evidence>
<name>A0A914MP81_MELIC</name>
<evidence type="ECO:0000256" key="4">
    <source>
        <dbReference type="ARBA" id="ARBA00022833"/>
    </source>
</evidence>
<dbReference type="InterPro" id="IPR013088">
    <property type="entry name" value="Znf_NHR/GATA"/>
</dbReference>
<dbReference type="PANTHER" id="PTHR10071:SF281">
    <property type="entry name" value="BOX A-BINDING FACTOR-RELATED"/>
    <property type="match status" value="1"/>
</dbReference>
<dbReference type="InterPro" id="IPR039355">
    <property type="entry name" value="Transcription_factor_GATA"/>
</dbReference>
<dbReference type="GO" id="GO:0000122">
    <property type="term" value="P:negative regulation of transcription by RNA polymerase II"/>
    <property type="evidence" value="ECO:0007669"/>
    <property type="project" value="TreeGrafter"/>
</dbReference>
<dbReference type="Pfam" id="PF00320">
    <property type="entry name" value="GATA"/>
    <property type="match status" value="1"/>
</dbReference>
<dbReference type="SUPFAM" id="SSF57716">
    <property type="entry name" value="Glucocorticoid receptor-like (DNA-binding domain)"/>
    <property type="match status" value="2"/>
</dbReference>
<dbReference type="CDD" id="cd00202">
    <property type="entry name" value="ZnF_GATA"/>
    <property type="match status" value="1"/>
</dbReference>
<dbReference type="PROSITE" id="PS50114">
    <property type="entry name" value="GATA_ZN_FINGER_2"/>
    <property type="match status" value="2"/>
</dbReference>
<evidence type="ECO:0000256" key="3">
    <source>
        <dbReference type="ARBA" id="ARBA00022771"/>
    </source>
</evidence>
<dbReference type="Gene3D" id="3.30.50.10">
    <property type="entry name" value="Erythroid Transcription Factor GATA-1, subunit A"/>
    <property type="match status" value="2"/>
</dbReference>
<dbReference type="PROSITE" id="PS00344">
    <property type="entry name" value="GATA_ZN_FINGER_1"/>
    <property type="match status" value="1"/>
</dbReference>
<keyword evidence="10" id="KW-1185">Reference proteome</keyword>
<keyword evidence="2" id="KW-0479">Metal-binding</keyword>
<dbReference type="GO" id="GO:0005634">
    <property type="term" value="C:nucleus"/>
    <property type="evidence" value="ECO:0007669"/>
    <property type="project" value="UniProtKB-SubCell"/>
</dbReference>
<comment type="subcellular location">
    <subcellularLocation>
        <location evidence="1">Nucleus</location>
    </subcellularLocation>
</comment>
<protein>
    <submittedName>
        <fullName evidence="11">GATA-type domain-containing protein</fullName>
    </submittedName>
</protein>
<feature type="domain" description="GATA-type" evidence="9">
    <location>
        <begin position="277"/>
        <end position="309"/>
    </location>
</feature>
<dbReference type="Proteomes" id="UP000887563">
    <property type="component" value="Unplaced"/>
</dbReference>
<evidence type="ECO:0000256" key="5">
    <source>
        <dbReference type="ARBA" id="ARBA00023015"/>
    </source>
</evidence>
<dbReference type="GO" id="GO:0008270">
    <property type="term" value="F:zinc ion binding"/>
    <property type="evidence" value="ECO:0007669"/>
    <property type="project" value="UniProtKB-KW"/>
</dbReference>
<evidence type="ECO:0000256" key="8">
    <source>
        <dbReference type="PROSITE-ProRule" id="PRU00094"/>
    </source>
</evidence>
<evidence type="ECO:0000259" key="9">
    <source>
        <dbReference type="PROSITE" id="PS50114"/>
    </source>
</evidence>
<accession>A0A914MP81</accession>
<dbReference type="AlphaFoldDB" id="A0A914MP81"/>
<keyword evidence="3 8" id="KW-0863">Zinc-finger</keyword>
<dbReference type="InterPro" id="IPR000679">
    <property type="entry name" value="Znf_GATA"/>
</dbReference>
<evidence type="ECO:0000256" key="1">
    <source>
        <dbReference type="ARBA" id="ARBA00004123"/>
    </source>
</evidence>
<evidence type="ECO:0000313" key="10">
    <source>
        <dbReference type="Proteomes" id="UP000887563"/>
    </source>
</evidence>
<proteinExistence type="predicted"/>
<reference evidence="11" key="1">
    <citation type="submission" date="2022-11" db="UniProtKB">
        <authorList>
            <consortium name="WormBaseParasite"/>
        </authorList>
    </citation>
    <scope>IDENTIFICATION</scope>
</reference>
<keyword evidence="6" id="KW-0804">Transcription</keyword>
<dbReference type="WBParaSite" id="Minc3s02327g29482">
    <property type="protein sequence ID" value="Minc3s02327g29482"/>
    <property type="gene ID" value="Minc3s02327g29482"/>
</dbReference>
<dbReference type="PANTHER" id="PTHR10071">
    <property type="entry name" value="TRANSCRIPTION FACTOR GATA FAMILY MEMBER"/>
    <property type="match status" value="1"/>
</dbReference>
<organism evidence="10 11">
    <name type="scientific">Meloidogyne incognita</name>
    <name type="common">Southern root-knot nematode worm</name>
    <name type="synonym">Oxyuris incognita</name>
    <dbReference type="NCBI Taxonomy" id="6306"/>
    <lineage>
        <taxon>Eukaryota</taxon>
        <taxon>Metazoa</taxon>
        <taxon>Ecdysozoa</taxon>
        <taxon>Nematoda</taxon>
        <taxon>Chromadorea</taxon>
        <taxon>Rhabditida</taxon>
        <taxon>Tylenchina</taxon>
        <taxon>Tylenchomorpha</taxon>
        <taxon>Tylenchoidea</taxon>
        <taxon>Meloidogynidae</taxon>
        <taxon>Meloidogyninae</taxon>
        <taxon>Meloidogyne</taxon>
        <taxon>Meloidogyne incognita group</taxon>
    </lineage>
</organism>
<evidence type="ECO:0000256" key="7">
    <source>
        <dbReference type="ARBA" id="ARBA00023242"/>
    </source>
</evidence>
<dbReference type="SMART" id="SM00401">
    <property type="entry name" value="ZnF_GATA"/>
    <property type="match status" value="2"/>
</dbReference>
<keyword evidence="4" id="KW-0862">Zinc</keyword>
<evidence type="ECO:0000256" key="2">
    <source>
        <dbReference type="ARBA" id="ARBA00022723"/>
    </source>
</evidence>
<keyword evidence="5" id="KW-0805">Transcription regulation</keyword>
<sequence>MEEKFDDDYMMKFIIVSHLFLFSLLNIKCDGRKVSIEVKIIDDWDEKREFIYLKNVEVKERFVLEKIEKANNKYDSSYNYNIEGFLRRIDVNQEKNNFNVEMDDRCEYSEELRRRILINIANNKIFQSILIGFEKQLLRRNQFNKTKNNYYETSILDETLDHIKVNKNELLKKNIENYKKKLLSSYWTEINLIGYKIELLEKQKVEYPKELKSKIIDIGNKISGIIEVNKRKCFNCNVTQSKHWFNLLKGHYLCKKCGNYKHKYGKFRSKELWFKTAKDDRKCFICGVTQTKWWRRHSEPGNYLCNACGCKQRKEVTKKRKPNI</sequence>
<dbReference type="GO" id="GO:0000981">
    <property type="term" value="F:DNA-binding transcription factor activity, RNA polymerase II-specific"/>
    <property type="evidence" value="ECO:0007669"/>
    <property type="project" value="TreeGrafter"/>
</dbReference>
<dbReference type="GO" id="GO:0000978">
    <property type="term" value="F:RNA polymerase II cis-regulatory region sequence-specific DNA binding"/>
    <property type="evidence" value="ECO:0007669"/>
    <property type="project" value="TreeGrafter"/>
</dbReference>
<dbReference type="GO" id="GO:0045944">
    <property type="term" value="P:positive regulation of transcription by RNA polymerase II"/>
    <property type="evidence" value="ECO:0007669"/>
    <property type="project" value="TreeGrafter"/>
</dbReference>
<feature type="domain" description="GATA-type" evidence="9">
    <location>
        <begin position="227"/>
        <end position="281"/>
    </location>
</feature>
<keyword evidence="7" id="KW-0539">Nucleus</keyword>
<evidence type="ECO:0000313" key="11">
    <source>
        <dbReference type="WBParaSite" id="Minc3s02327g29482"/>
    </source>
</evidence>